<dbReference type="Proteomes" id="UP000241462">
    <property type="component" value="Unassembled WGS sequence"/>
</dbReference>
<evidence type="ECO:0000313" key="3">
    <source>
        <dbReference type="Proteomes" id="UP000241462"/>
    </source>
</evidence>
<organism evidence="2 3">
    <name type="scientific">Coniella lustricola</name>
    <dbReference type="NCBI Taxonomy" id="2025994"/>
    <lineage>
        <taxon>Eukaryota</taxon>
        <taxon>Fungi</taxon>
        <taxon>Dikarya</taxon>
        <taxon>Ascomycota</taxon>
        <taxon>Pezizomycotina</taxon>
        <taxon>Sordariomycetes</taxon>
        <taxon>Sordariomycetidae</taxon>
        <taxon>Diaporthales</taxon>
        <taxon>Schizoparmaceae</taxon>
        <taxon>Coniella</taxon>
    </lineage>
</organism>
<accession>A0A2T3A731</accession>
<reference evidence="2 3" key="1">
    <citation type="journal article" date="2018" name="Mycol. Prog.">
        <title>Coniella lustricola, a new species from submerged detritus.</title>
        <authorList>
            <person name="Raudabaugh D.B."/>
            <person name="Iturriaga T."/>
            <person name="Carver A."/>
            <person name="Mondo S."/>
            <person name="Pangilinan J."/>
            <person name="Lipzen A."/>
            <person name="He G."/>
            <person name="Amirebrahimi M."/>
            <person name="Grigoriev I.V."/>
            <person name="Miller A.N."/>
        </authorList>
    </citation>
    <scope>NUCLEOTIDE SEQUENCE [LARGE SCALE GENOMIC DNA]</scope>
    <source>
        <strain evidence="2 3">B22-T-1</strain>
    </source>
</reference>
<dbReference type="AlphaFoldDB" id="A0A2T3A731"/>
<evidence type="ECO:0000313" key="2">
    <source>
        <dbReference type="EMBL" id="PSR84085.1"/>
    </source>
</evidence>
<dbReference type="PANTHER" id="PTHR11799:SF12">
    <property type="entry name" value="PARAOXONASE-RELATED"/>
    <property type="match status" value="1"/>
</dbReference>
<feature type="compositionally biased region" description="Polar residues" evidence="1">
    <location>
        <begin position="208"/>
        <end position="220"/>
    </location>
</feature>
<proteinExistence type="predicted"/>
<dbReference type="InterPro" id="IPR011042">
    <property type="entry name" value="6-blade_b-propeller_TolB-like"/>
</dbReference>
<evidence type="ECO:0000256" key="1">
    <source>
        <dbReference type="SAM" id="MobiDB-lite"/>
    </source>
</evidence>
<dbReference type="EMBL" id="KZ678449">
    <property type="protein sequence ID" value="PSR84085.1"/>
    <property type="molecule type" value="Genomic_DNA"/>
</dbReference>
<feature type="region of interest" description="Disordered" evidence="1">
    <location>
        <begin position="197"/>
        <end position="242"/>
    </location>
</feature>
<dbReference type="Gene3D" id="2.120.10.30">
    <property type="entry name" value="TolB, C-terminal domain"/>
    <property type="match status" value="1"/>
</dbReference>
<feature type="non-terminal residue" evidence="2">
    <location>
        <position position="1"/>
    </location>
</feature>
<feature type="compositionally biased region" description="Low complexity" evidence="1">
    <location>
        <begin position="197"/>
        <end position="207"/>
    </location>
</feature>
<name>A0A2T3A731_9PEZI</name>
<dbReference type="InParanoid" id="A0A2T3A731"/>
<dbReference type="PANTHER" id="PTHR11799">
    <property type="entry name" value="PARAOXONASE"/>
    <property type="match status" value="1"/>
</dbReference>
<dbReference type="OrthoDB" id="5307922at2759"/>
<evidence type="ECO:0008006" key="4">
    <source>
        <dbReference type="Google" id="ProtNLM"/>
    </source>
</evidence>
<protein>
    <recommendedName>
        <fullName evidence="4">Serum paraoxonase/arylesterase family protein</fullName>
    </recommendedName>
</protein>
<sequence>IPSQTRKSTRLAFENFNDPFITHGIDVIPDSSSSSSPAVFIVAVNHIPGSPSSTEKCPLASRIDVFSHTLGTSTARFLHTITHPLIRTPNDVYAVSENEVYVTNDRWYAEGLMRTVETMWPGARWSDVVHATRVPAAAAGKNDRQGEEQFVVEASIAVDKLQNPNGIGHGRTADEIMVASAVGGRVWLGSFSASSSTTSSSSSSASSNQKHTPTTIQINGTIEVPSTIDNPSWYQDPYPSSSSSSDDASGFILAGLKRAVNLGSTAADPHGREGVMVWYVKPGPHPHTPASQWESRLLWEDDGGLIRNAATAVLVGIDPAKETAAGGGKRAWLFVTGFSSENAVAVKVDL</sequence>
<dbReference type="InterPro" id="IPR051288">
    <property type="entry name" value="Serum_paraoxonase/arylesterase"/>
</dbReference>
<gene>
    <name evidence="2" type="ORF">BD289DRAFT_369064</name>
</gene>
<keyword evidence="3" id="KW-1185">Reference proteome</keyword>